<proteinExistence type="predicted"/>
<dbReference type="PROSITE" id="PS51257">
    <property type="entry name" value="PROKAR_LIPOPROTEIN"/>
    <property type="match status" value="1"/>
</dbReference>
<dbReference type="GO" id="GO:0016788">
    <property type="term" value="F:hydrolase activity, acting on ester bonds"/>
    <property type="evidence" value="ECO:0007669"/>
    <property type="project" value="InterPro"/>
</dbReference>
<dbReference type="PANTHER" id="PTHR37326:SF1">
    <property type="entry name" value="BLL3975 PROTEIN"/>
    <property type="match status" value="1"/>
</dbReference>
<feature type="compositionally biased region" description="Polar residues" evidence="5">
    <location>
        <begin position="38"/>
        <end position="73"/>
    </location>
</feature>
<feature type="domain" description="Succinylglutamate desuccinylase/Aspartoacylase catalytic" evidence="6">
    <location>
        <begin position="87"/>
        <end position="180"/>
    </location>
</feature>
<accession>A0A1N6XFM8</accession>
<keyword evidence="8" id="KW-1185">Reference proteome</keyword>
<dbReference type="PROSITE" id="PS51318">
    <property type="entry name" value="TAT"/>
    <property type="match status" value="1"/>
</dbReference>
<dbReference type="InterPro" id="IPR053138">
    <property type="entry name" value="N-alpha-Ac-DABA_deacetylase"/>
</dbReference>
<protein>
    <submittedName>
        <fullName evidence="7">Succinylglutamate desuccinylase / Aspartoacylase family protein</fullName>
    </submittedName>
</protein>
<sequence length="296" mass="32760">MKKSRRAFLSALGTASVGGTVALAGCAGDGPQDAKADSTGTASTTQEGRETTSQSDSKPEQTVTTSTIRAGTEQETTLYEIQSEKSGPTAFVIGGMHGNEESGYWAARDVREWEIDAGTLVVLPEANTQAVEQERREWPGEMDLNRQFPISEPPKNALAQEIWDTISQHNPDVLMDLHSSKGILERENDDGVGQNVFRSSHEKIVQSNQIAIELLNEKYVTGYDPIYDFVHTFADETEYATAPMLMNKTRLDGNIPSCLFEVTQDDVEPEKRARWTKVFVSSMLDTWGIRAFKMDD</sequence>
<dbReference type="OrthoDB" id="170089at2157"/>
<keyword evidence="3" id="KW-0378">Hydrolase</keyword>
<keyword evidence="2" id="KW-0479">Metal-binding</keyword>
<keyword evidence="4" id="KW-0862">Zinc</keyword>
<evidence type="ECO:0000256" key="1">
    <source>
        <dbReference type="ARBA" id="ARBA00001947"/>
    </source>
</evidence>
<evidence type="ECO:0000256" key="3">
    <source>
        <dbReference type="ARBA" id="ARBA00022801"/>
    </source>
</evidence>
<evidence type="ECO:0000256" key="4">
    <source>
        <dbReference type="ARBA" id="ARBA00022833"/>
    </source>
</evidence>
<dbReference type="SUPFAM" id="SSF53187">
    <property type="entry name" value="Zn-dependent exopeptidases"/>
    <property type="match status" value="1"/>
</dbReference>
<name>A0A1N6XFM8_9EURY</name>
<dbReference type="GO" id="GO:0046872">
    <property type="term" value="F:metal ion binding"/>
    <property type="evidence" value="ECO:0007669"/>
    <property type="project" value="UniProtKB-KW"/>
</dbReference>
<dbReference type="InterPro" id="IPR055438">
    <property type="entry name" value="AstE_AspA_cat"/>
</dbReference>
<dbReference type="RefSeq" id="WP_076428695.1">
    <property type="nucleotide sequence ID" value="NZ_FTNO01000001.1"/>
</dbReference>
<organism evidence="7 8">
    <name type="scientific">Haladaptatus litoreus</name>
    <dbReference type="NCBI Taxonomy" id="553468"/>
    <lineage>
        <taxon>Archaea</taxon>
        <taxon>Methanobacteriati</taxon>
        <taxon>Methanobacteriota</taxon>
        <taxon>Stenosarchaea group</taxon>
        <taxon>Halobacteria</taxon>
        <taxon>Halobacteriales</taxon>
        <taxon>Haladaptataceae</taxon>
        <taxon>Haladaptatus</taxon>
    </lineage>
</organism>
<evidence type="ECO:0000256" key="5">
    <source>
        <dbReference type="SAM" id="MobiDB-lite"/>
    </source>
</evidence>
<dbReference type="Proteomes" id="UP000186914">
    <property type="component" value="Unassembled WGS sequence"/>
</dbReference>
<comment type="cofactor">
    <cofactor evidence="1">
        <name>Zn(2+)</name>
        <dbReference type="ChEBI" id="CHEBI:29105"/>
    </cofactor>
</comment>
<dbReference type="InterPro" id="IPR006311">
    <property type="entry name" value="TAT_signal"/>
</dbReference>
<dbReference type="EMBL" id="FTNO01000001">
    <property type="protein sequence ID" value="SIR01135.1"/>
    <property type="molecule type" value="Genomic_DNA"/>
</dbReference>
<dbReference type="AlphaFoldDB" id="A0A1N6XFM8"/>
<feature type="region of interest" description="Disordered" evidence="5">
    <location>
        <begin position="25"/>
        <end position="73"/>
    </location>
</feature>
<dbReference type="Pfam" id="PF24827">
    <property type="entry name" value="AstE_AspA_cat"/>
    <property type="match status" value="1"/>
</dbReference>
<gene>
    <name evidence="7" type="ORF">SAMN05421858_1116</name>
</gene>
<evidence type="ECO:0000256" key="2">
    <source>
        <dbReference type="ARBA" id="ARBA00022723"/>
    </source>
</evidence>
<evidence type="ECO:0000313" key="7">
    <source>
        <dbReference type="EMBL" id="SIR01135.1"/>
    </source>
</evidence>
<dbReference type="PANTHER" id="PTHR37326">
    <property type="entry name" value="BLL3975 PROTEIN"/>
    <property type="match status" value="1"/>
</dbReference>
<evidence type="ECO:0000313" key="8">
    <source>
        <dbReference type="Proteomes" id="UP000186914"/>
    </source>
</evidence>
<reference evidence="8" key="1">
    <citation type="submission" date="2017-01" db="EMBL/GenBank/DDBJ databases">
        <authorList>
            <person name="Varghese N."/>
            <person name="Submissions S."/>
        </authorList>
    </citation>
    <scope>NUCLEOTIDE SEQUENCE [LARGE SCALE GENOMIC DNA]</scope>
    <source>
        <strain evidence="8">CGMCC 1.7737</strain>
    </source>
</reference>
<evidence type="ECO:0000259" key="6">
    <source>
        <dbReference type="Pfam" id="PF24827"/>
    </source>
</evidence>
<dbReference type="Gene3D" id="3.40.630.10">
    <property type="entry name" value="Zn peptidases"/>
    <property type="match status" value="1"/>
</dbReference>